<feature type="disulfide bond" evidence="12">
    <location>
        <begin position="589"/>
        <end position="598"/>
    </location>
</feature>
<feature type="domain" description="Laminin IV type A" evidence="16">
    <location>
        <begin position="1680"/>
        <end position="1857"/>
    </location>
</feature>
<dbReference type="FunFam" id="2.10.25.10:FF:000388">
    <property type="entry name" value="Laminin subunit alpha"/>
    <property type="match status" value="1"/>
</dbReference>
<dbReference type="Gene3D" id="2.60.120.200">
    <property type="match status" value="5"/>
</dbReference>
<feature type="domain" description="Laminin EGF-like" evidence="15">
    <location>
        <begin position="614"/>
        <end position="659"/>
    </location>
</feature>
<dbReference type="FunFam" id="2.10.25.10:FF:000074">
    <property type="entry name" value="Laminin subunit alpha"/>
    <property type="match status" value="1"/>
</dbReference>
<protein>
    <submittedName>
        <fullName evidence="18">Laminin-like protein epi-1</fullName>
    </submittedName>
</protein>
<feature type="domain" description="Laminin EGF-like" evidence="15">
    <location>
        <begin position="751"/>
        <end position="805"/>
    </location>
</feature>
<feature type="domain" description="Laminin N-terminal" evidence="17">
    <location>
        <begin position="30"/>
        <end position="346"/>
    </location>
</feature>
<dbReference type="FunFam" id="2.10.25.10:FF:000407">
    <property type="entry name" value="Laminin subunit alpha-3"/>
    <property type="match status" value="1"/>
</dbReference>
<dbReference type="GO" id="GO:0016477">
    <property type="term" value="P:cell migration"/>
    <property type="evidence" value="ECO:0007669"/>
    <property type="project" value="UniProtKB-ARBA"/>
</dbReference>
<dbReference type="PANTHER" id="PTHR10574:SF406">
    <property type="entry name" value="LAMININ SUBUNIT ALPHA 5"/>
    <property type="match status" value="1"/>
</dbReference>
<feature type="domain" description="Laminin EGF-like" evidence="15">
    <location>
        <begin position="1609"/>
        <end position="1659"/>
    </location>
</feature>
<evidence type="ECO:0000259" key="17">
    <source>
        <dbReference type="PROSITE" id="PS51117"/>
    </source>
</evidence>
<sequence>MTVGRCRRKLFVSLLLAVVVVVVNFNLRANGQVLNPPYFNLAEARKITATATCGVQDGQPIRELYCSLAGATRYSPYEGFFGYNYEEDLAELRVVGSSQSSSQDQKKPFVQGGQNCEYCDASSVDYSYPAENMVDGTPRWWQSPPLSRGMQYNQVNITIDLEQVGGMDERSAVVLSVCVIAWAIEPLAPLVLYFPREFHVAYVSLHMANSPRPGLWVLERSTDHGETFKPWQYFAETSAQCEEFFGPDSLQPIMDDDSVICSTEYSQIVPLENGQIFITLLNNRPGRGNFSHSDKLQLFTRATNVRIRLLRTKTLQGHLMDLNDKKDPTITRRYFYSIKEIEMGGRCVCNGHAQTCDILDPMRPNRLLCRCEHNTCGDQCDRCCPGFEQKQWQPVREGQVFACEPCNCHGHSDECEYDEEVDMKKQSLDIHGKYEGGGVCKHCQHNTEGINCDKCKFGYFRPPGRPLHAMDVCIPCQCDSPFFDGNCAPDTGKCFCKDRFQEPNCDACSFGHYDFPECKPCECFINGTSDALCSLDHIGQCHCKENFGGLLCYECRQGYFGFPACRKCDCDVVGSRNQVCNQTSGHCSCLMNYEGVRCDRCRAGYFGYPKCDYCNCHSIGTTEEKCDLHTGRCLCKPGFTGQTCGQCMIGYYGLPECKPCNCSSIGSLSETCHAETGQCQCRSNFGGLQCDRCSAGHFDYPHCKPCECNRFGSLGTTCDDNGHCFCKANFVGQKCDRCKQNFFNYPLCEECNCDPRGVSLNFSGCDKVPKGDLCICKSHVTGRRCNECERFHWNLQYHNVHGCEPCGCNPAGTLSSLTDCDHLTGQCYCKSNVFGRDCSRCKDGFYALNPSNPLGCKPCQCDSGGSFSNICDPRTGQCFCKPRVGGRTCSEPIEAHFYPTLQHLKYEAEDAVTVDNQPARFAVDEHLFPDYSWKGYAVFSPIQDEIHIPVHIPKSSVYRILLRYQNPTQQDITAVISMHPIYTHTSRDRDVEQSVDMRLAKTILPSFQLVPSSAQPHPFVLNPGQWLLKIKSAHRLLLDYVVFLPEAYFGATSLHTSFPKPCLQFNESDAAVCEMLIYPKLSKPSVDLDNFKVDGQPEKLEFYPVQLPVSGDQHLWINSENRYSIEVKPEKMANYTLVIDYYNFDDDIVPADVEVSNGLVRTKGSLVFHYCPYSTFCREVVSANGQPLWFETNDNLVVHIQTGKKPNLALVKSVTLIPSEDWDIELLQPQPQCIKMDGRCVGFAYLSLPSASRTEVESVYRNATISGYDLPFMIYDPEIQVIPLNISAEGIIHFTGSVPKPDKYVFVMHYYSPVHSKMIIESDIRSVHNDTAYLPTSSYGQQSNNALLELKFCPSVSGCRSVVYGSGDSRSIAFDIRDRFLLSLFPKSEQMQQNTYLDYLLVIPITSYSDDVLYPVSADRARIDMGNCSKYLNQPSATSAAAVVVADDDEQCKQLIFSLTVDFNVGAISCDCNLEGSTSFVCERYGGQCTCKPNVIGRQCTQCKPGYFGFPNCKPCACGPNRMCDQHTGYCFCPPLVEGPKCERCQTNAYGYDALIGCQECACSAPGTQNQATQCDQLTGQCSCVANVGGRRCDRCLAGHYGYPHCYQCACDLAGSTAEICDQNTAACSCKEHVVGSTCASCSPGTFNLEMRNPKGCTECFCFGVTDICQSGNFAIGEIVHMTGWKVLHAPSAKLVENDDHKLEIFFDQSAVDDQKLVYMVAPWAYLGNRLLSFGGKLFYTISAWPIAETTSITVSPDLILKSNNVTLEYWSEEQPATFDSFFSVEVDLLPERWIHENGEPVTRAQLMTVLQNVTALLVKASYYSRLQRVVMKMFTMTSADSNSVVNPERAALNVEICRCPPPYKGTSCEECAEGFYRVNTGPFLGSCVPCKCHGHSNSCDPKTGLCLHCEHNTAGDHCEQCQAGFYGDATFGSPMDCQLCPCPLPTVANNFAYSCQVNDRGRLLSCNCTEGYAGDRCDKCAVGWFGEPTRPDGRCQRCFCNNNNQLTKENSCDSTNGRCFDCEKNTDGFHCELCAPWYYGDAVQASNCTECSCNQCGSEWCDADTGQCQCKTNVVGENCHRCADNAWGFNYCQGCQMCNCAEAATTAQCDMETGQCVCQPGVGGLFCERCADGYWNYSSAGCRKCDCESDLAMGTICDPATGQCQCMEGATGVRCDQCLPGHLLVPYHGCLQCDECVVELVDDFEQFGKELDKIENSTHDLSVAQISSKRLDRLNRTLYQMISNLDNLDNLTQVKNGKSALQFQDANNIIVTIKRSMSDAEEARRRAADFGEYGFKVHRDIRTSSSKLKNQIEKLETFAQSLLESNWNGANGLAKQTEQLKIEVENFLSGIKDADMTRQEKYALVELENSNRLVEEVDHFGRSVGKLRNASAVVATSFDSINRRVGHLLDQLEQSRTRMEQTEMSYLEIGTAPVFETLPNSNISKIEQTLSEAYELINNAQSIIRAMGDVRMKLENSLFELNKSNPVLVAKIEKNGQAIEKVQLMKQAVLEHSDTLDSQVRDLEMQFADSRQNVVDALQASRAYKQITDALTNASRAVDWLSTNRYELLTDPERMDSLEEEVKEQAGLAMQIVRQASEMRSKMKNHMRKVLSDNGATIANMRAELNATEQRVAELFNETDQFDQIRGQLSYANVFTSDTNTLVNEEEQLLKSTLVKDHETVVKQVDEKLADQLATISNVKRAKANVEQIRLMVPELLKNVSSLRDAFVKSVSSMNAVEAGVGLLKEKLARARDLANKVKLGVRFYPNSTLQLYNLDQLGEIQAQTQVQLYFRTHYPDGLLFFLGNELNSAEMNEKGSLPSDDDDDYLALEIADGYLRATVNLGSGPTVVQTERLVSDGRWHKATVERVGKLLTLRVSTDHEPDESVEVFSRGTKSILNLHQNDSKLFVGGVPDSVQLPPSVGSFRYSGQIEALTVNGEPRGLWNFVLDGRNNTYGAPERKELLEAVSSGGMYFTGNGYILMQKDAWNARQENEIIFYFKTYSSMGLLFYMGKERDFFAIEMKRGQVRLHYNLGSGAATLVTPRKYNDGQYHRVHVKRDGQQAVLSVGMTDTVKGSSPGKMSHLDVTDEYYVGGVFSSVLPANSPVIRQSFHGCIERMQINGYHVNLNRHLQAYFAEPGCPNRPIRSVAFDRPGSSVKFNSLTWNANVELSFKFRTMLANTWLLLISDDIAANTLSVAVQNGFVVLKSKSLGSSEHVVKIDAQNFADGIWHYVSISKIGSEIKLDMDDLFTNSVYMEPLGVYAQSESTLHLGAIPISDAQFQNMSTFVGCIGDVTYNGRMLNFADSERYGEYISFNICPEDLFPSAEQIAALLPDSDQDVSMTFTTIAVPAVDTCALPLKPIKHAPCGGNCFRFGTESNSRLEFQSLVSPIDARAEFSLELRANTFNGLVLYASDKKKDYIALYLKDGKLVYEYDSGSGSVSLQSKQSILDYQWHYVKLYRDGRDGQLWIDDILQAEGKSPGLTTRIDLQRPFYIGGLPNEEFRSAKKQHPTLLSDVAAVFSGCMRNILLNNVPMGDASNSVGVYPCDNEFERGIFFGEQHGYFVLDNDFMIESKLSFSFEIKPRTKNAVLFVIASGDGSEFITLQMVDGVVMLSVEHEQQAGQRLKLPMKSNSALCDGHWHSIRVLKVKNFVTIGVDGINAHMQLKKQKGDYFMEEKKHTLYVGGLPENFSSIGLLMRGKHVYNIFIILLVACDRYRWIERIVVIVTNASISGKLPYSGTFLKKVALLIETLLCVCLLLFGLSLLLCPCRLINRWGLYVFYS</sequence>
<evidence type="ECO:0000259" key="16">
    <source>
        <dbReference type="PROSITE" id="PS51115"/>
    </source>
</evidence>
<dbReference type="InterPro" id="IPR050440">
    <property type="entry name" value="Laminin/Netrin_ECM"/>
</dbReference>
<dbReference type="SMART" id="SM00136">
    <property type="entry name" value="LamNT"/>
    <property type="match status" value="1"/>
</dbReference>
<feature type="domain" description="Laminin G" evidence="14">
    <location>
        <begin position="2763"/>
        <end position="2957"/>
    </location>
</feature>
<dbReference type="STRING" id="990121.A0A0V1ABH7"/>
<dbReference type="GO" id="GO:0048468">
    <property type="term" value="P:cell development"/>
    <property type="evidence" value="ECO:0007669"/>
    <property type="project" value="UniProtKB-ARBA"/>
</dbReference>
<feature type="disulfide bond" evidence="12">
    <location>
        <begin position="543"/>
        <end position="552"/>
    </location>
</feature>
<keyword evidence="3" id="KW-0272">Extracellular matrix</keyword>
<dbReference type="InterPro" id="IPR002049">
    <property type="entry name" value="LE_dom"/>
</dbReference>
<feature type="domain" description="Laminin G" evidence="14">
    <location>
        <begin position="3146"/>
        <end position="3318"/>
    </location>
</feature>
<evidence type="ECO:0000256" key="8">
    <source>
        <dbReference type="ARBA" id="ARBA00023054"/>
    </source>
</evidence>
<feature type="disulfide bond" evidence="12">
    <location>
        <begin position="662"/>
        <end position="679"/>
    </location>
</feature>
<dbReference type="InterPro" id="IPR013320">
    <property type="entry name" value="ConA-like_dom_sf"/>
</dbReference>
<comment type="caution">
    <text evidence="18">The sequence shown here is derived from an EMBL/GenBank/DDBJ whole genome shotgun (WGS) entry which is preliminary data.</text>
</comment>
<dbReference type="InterPro" id="IPR000742">
    <property type="entry name" value="EGF"/>
</dbReference>
<feature type="domain" description="Laminin EGF-like" evidence="15">
    <location>
        <begin position="660"/>
        <end position="705"/>
    </location>
</feature>
<feature type="disulfide bond" evidence="12">
    <location>
        <begin position="1630"/>
        <end position="1639"/>
    </location>
</feature>
<keyword evidence="7" id="KW-0130">Cell adhesion</keyword>
<evidence type="ECO:0000256" key="9">
    <source>
        <dbReference type="ARBA" id="ARBA00023157"/>
    </source>
</evidence>
<dbReference type="SMART" id="SM00181">
    <property type="entry name" value="EGF"/>
    <property type="match status" value="11"/>
</dbReference>
<accession>A0A0V1ABH7</accession>
<dbReference type="FunFam" id="2.10.25.10:FF:000034">
    <property type="entry name" value="Laminin subunit alpha 3"/>
    <property type="match status" value="1"/>
</dbReference>
<keyword evidence="4" id="KW-0732">Signal</keyword>
<evidence type="ECO:0000256" key="13">
    <source>
        <dbReference type="SAM" id="Phobius"/>
    </source>
</evidence>
<feature type="disulfide bond" evidence="12">
    <location>
        <begin position="2119"/>
        <end position="2128"/>
    </location>
</feature>
<dbReference type="CDD" id="cd02795">
    <property type="entry name" value="CBM6-CBM35-CBM36_like"/>
    <property type="match status" value="1"/>
</dbReference>
<feature type="domain" description="Laminin EGF-like" evidence="15">
    <location>
        <begin position="2052"/>
        <end position="2098"/>
    </location>
</feature>
<dbReference type="Pfam" id="PF00055">
    <property type="entry name" value="Laminin_N"/>
    <property type="match status" value="2"/>
</dbReference>
<feature type="domain" description="Laminin EGF-like" evidence="15">
    <location>
        <begin position="1891"/>
        <end position="1940"/>
    </location>
</feature>
<feature type="disulfide bond" evidence="12">
    <location>
        <begin position="570"/>
        <end position="587"/>
    </location>
</feature>
<dbReference type="GO" id="GO:0009888">
    <property type="term" value="P:tissue development"/>
    <property type="evidence" value="ECO:0007669"/>
    <property type="project" value="TreeGrafter"/>
</dbReference>
<dbReference type="InterPro" id="IPR008211">
    <property type="entry name" value="Laminin_N"/>
</dbReference>
<feature type="disulfide bond" evidence="12">
    <location>
        <begin position="776"/>
        <end position="785"/>
    </location>
</feature>
<feature type="domain" description="Laminin EGF-like" evidence="15">
    <location>
        <begin position="806"/>
        <end position="858"/>
    </location>
</feature>
<feature type="domain" description="Laminin EGF-like" evidence="15">
    <location>
        <begin position="1561"/>
        <end position="1608"/>
    </location>
</feature>
<dbReference type="CDD" id="cd00110">
    <property type="entry name" value="LamG"/>
    <property type="match status" value="5"/>
</dbReference>
<gene>
    <name evidence="18" type="primary">epi-1</name>
    <name evidence="18" type="ORF">T12_13229</name>
</gene>
<keyword evidence="11 12" id="KW-0424">Laminin EGF-like domain</keyword>
<dbReference type="InterPro" id="IPR001791">
    <property type="entry name" value="Laminin_G"/>
</dbReference>
<dbReference type="Pfam" id="PF02210">
    <property type="entry name" value="Laminin_G_2"/>
    <property type="match status" value="5"/>
</dbReference>
<dbReference type="PRINTS" id="PR00011">
    <property type="entry name" value="EGFLAMININ"/>
</dbReference>
<dbReference type="InterPro" id="IPR056863">
    <property type="entry name" value="LMN_ATRN_NET-like_EGF"/>
</dbReference>
<evidence type="ECO:0000256" key="10">
    <source>
        <dbReference type="ARBA" id="ARBA00023180"/>
    </source>
</evidence>
<feature type="disulfide bond" evidence="12">
    <location>
        <begin position="2071"/>
        <end position="2080"/>
    </location>
</feature>
<name>A0A0V1ABH7_9BILA</name>
<keyword evidence="2" id="KW-0964">Secreted</keyword>
<feature type="disulfide bond" evidence="12">
    <location>
        <begin position="1910"/>
        <end position="1919"/>
    </location>
</feature>
<comment type="subcellular location">
    <subcellularLocation>
        <location evidence="1">Secreted</location>
        <location evidence="1">Extracellular space</location>
        <location evidence="1">Extracellular matrix</location>
        <location evidence="1">Basement membrane</location>
    </subcellularLocation>
</comment>
<feature type="disulfide bond" evidence="12">
    <location>
        <begin position="1472"/>
        <end position="1489"/>
    </location>
</feature>
<feature type="disulfide bond" evidence="12">
    <location>
        <begin position="726"/>
        <end position="735"/>
    </location>
</feature>
<evidence type="ECO:0000256" key="2">
    <source>
        <dbReference type="ARBA" id="ARBA00022525"/>
    </source>
</evidence>
<dbReference type="SMART" id="SM00180">
    <property type="entry name" value="EGF_Lam"/>
    <property type="match status" value="21"/>
</dbReference>
<evidence type="ECO:0000256" key="3">
    <source>
        <dbReference type="ARBA" id="ARBA00022530"/>
    </source>
</evidence>
<dbReference type="PROSITE" id="PS50025">
    <property type="entry name" value="LAM_G_DOMAIN"/>
    <property type="match status" value="5"/>
</dbReference>
<feature type="domain" description="Laminin EGF-like" evidence="15">
    <location>
        <begin position="2099"/>
        <end position="2145"/>
    </location>
</feature>
<comment type="caution">
    <text evidence="12">Lacks conserved residue(s) required for the propagation of feature annotation.</text>
</comment>
<feature type="disulfide bond" evidence="12">
    <location>
        <begin position="1470"/>
        <end position="1482"/>
    </location>
</feature>
<dbReference type="OrthoDB" id="10011303at2759"/>
<dbReference type="SMART" id="SM00282">
    <property type="entry name" value="LamG"/>
    <property type="match status" value="5"/>
</dbReference>
<feature type="disulfide bond" evidence="12">
    <location>
        <begin position="706"/>
        <end position="718"/>
    </location>
</feature>
<evidence type="ECO:0000256" key="6">
    <source>
        <dbReference type="ARBA" id="ARBA00022869"/>
    </source>
</evidence>
<evidence type="ECO:0000256" key="1">
    <source>
        <dbReference type="ARBA" id="ARBA00004302"/>
    </source>
</evidence>
<feature type="domain" description="Laminin EGF-like" evidence="15">
    <location>
        <begin position="1470"/>
        <end position="1515"/>
    </location>
</feature>
<dbReference type="Proteomes" id="UP000054783">
    <property type="component" value="Unassembled WGS sequence"/>
</dbReference>
<keyword evidence="13" id="KW-1133">Transmembrane helix</keyword>
<dbReference type="CDD" id="cd00055">
    <property type="entry name" value="EGF_Lam"/>
    <property type="match status" value="21"/>
</dbReference>
<feature type="disulfide bond" evidence="12">
    <location>
        <begin position="635"/>
        <end position="644"/>
    </location>
</feature>
<dbReference type="Gene3D" id="2.60.120.260">
    <property type="entry name" value="Galactose-binding domain-like"/>
    <property type="match status" value="1"/>
</dbReference>
<feature type="domain" description="Laminin EGF-like" evidence="15">
    <location>
        <begin position="2146"/>
        <end position="2193"/>
    </location>
</feature>
<dbReference type="FunFam" id="2.10.25.10:FF:000188">
    <property type="entry name" value="Laminin subunit gamma 2"/>
    <property type="match status" value="1"/>
</dbReference>
<dbReference type="FunFam" id="2.10.25.10:FF:000051">
    <property type="entry name" value="Laminin subunit alpha 4"/>
    <property type="match status" value="1"/>
</dbReference>
<dbReference type="Pfam" id="PF00053">
    <property type="entry name" value="EGF_laminin"/>
    <property type="match status" value="18"/>
</dbReference>
<feature type="domain" description="Laminin G" evidence="14">
    <location>
        <begin position="2969"/>
        <end position="3140"/>
    </location>
</feature>
<keyword evidence="10" id="KW-0325">Glycoprotein</keyword>
<feature type="disulfide bond" evidence="12">
    <location>
        <begin position="1611"/>
        <end position="1628"/>
    </location>
</feature>
<dbReference type="FunFam" id="2.10.25.10:FF:000106">
    <property type="entry name" value="Heparan sulfate proteoglycan 2"/>
    <property type="match status" value="1"/>
</dbReference>
<dbReference type="FunFam" id="2.10.25.10:FF:000011">
    <property type="entry name" value="Cadherin EGF LAG seven-pass G-type receptor"/>
    <property type="match status" value="1"/>
</dbReference>
<dbReference type="PANTHER" id="PTHR10574">
    <property type="entry name" value="NETRIN/LAMININ-RELATED"/>
    <property type="match status" value="1"/>
</dbReference>
<evidence type="ECO:0000256" key="4">
    <source>
        <dbReference type="ARBA" id="ARBA00022729"/>
    </source>
</evidence>
<feature type="disulfide bond" evidence="12">
    <location>
        <begin position="2167"/>
        <end position="2176"/>
    </location>
</feature>
<dbReference type="PROSITE" id="PS51115">
    <property type="entry name" value="LAMININ_IVA"/>
    <property type="match status" value="1"/>
</dbReference>
<evidence type="ECO:0000259" key="15">
    <source>
        <dbReference type="PROSITE" id="PS50027"/>
    </source>
</evidence>
<keyword evidence="5" id="KW-0677">Repeat</keyword>
<feature type="domain" description="Laminin EGF-like" evidence="15">
    <location>
        <begin position="568"/>
        <end position="613"/>
    </location>
</feature>
<reference evidence="18 19" key="1">
    <citation type="submission" date="2015-01" db="EMBL/GenBank/DDBJ databases">
        <title>Evolution of Trichinella species and genotypes.</title>
        <authorList>
            <person name="Korhonen P.K."/>
            <person name="Edoardo P."/>
            <person name="Giuseppe L.R."/>
            <person name="Gasser R.B."/>
        </authorList>
    </citation>
    <scope>NUCLEOTIDE SEQUENCE [LARGE SCALE GENOMIC DNA]</scope>
    <source>
        <strain evidence="18">ISS2496</strain>
    </source>
</reference>
<dbReference type="PROSITE" id="PS01248">
    <property type="entry name" value="EGF_LAM_1"/>
    <property type="match status" value="8"/>
</dbReference>
<dbReference type="GO" id="GO:0005604">
    <property type="term" value="C:basement membrane"/>
    <property type="evidence" value="ECO:0007669"/>
    <property type="project" value="UniProtKB-SubCell"/>
</dbReference>
<evidence type="ECO:0000256" key="11">
    <source>
        <dbReference type="ARBA" id="ARBA00023292"/>
    </source>
</evidence>
<feature type="disulfide bond" evidence="12">
    <location>
        <begin position="1609"/>
        <end position="1621"/>
    </location>
</feature>
<feature type="disulfide bond" evidence="12">
    <location>
        <begin position="660"/>
        <end position="672"/>
    </location>
</feature>
<dbReference type="Pfam" id="PF24973">
    <property type="entry name" value="EGF_LMN_ATRN"/>
    <property type="match status" value="2"/>
</dbReference>
<feature type="disulfide bond" evidence="12">
    <location>
        <begin position="2023"/>
        <end position="2032"/>
    </location>
</feature>
<keyword evidence="9 12" id="KW-1015">Disulfide bond</keyword>
<feature type="disulfide bond" evidence="12">
    <location>
        <begin position="521"/>
        <end position="533"/>
    </location>
</feature>
<evidence type="ECO:0000259" key="14">
    <source>
        <dbReference type="PROSITE" id="PS50025"/>
    </source>
</evidence>
<dbReference type="SUPFAM" id="SSF49899">
    <property type="entry name" value="Concanavalin A-like lectins/glucanases"/>
    <property type="match status" value="5"/>
</dbReference>
<feature type="domain" description="Laminin G" evidence="14">
    <location>
        <begin position="3371"/>
        <end position="3547"/>
    </location>
</feature>
<feature type="disulfide bond" evidence="12">
    <location>
        <begin position="829"/>
        <end position="838"/>
    </location>
</feature>
<evidence type="ECO:0000256" key="5">
    <source>
        <dbReference type="ARBA" id="ARBA00022737"/>
    </source>
</evidence>
<feature type="disulfide bond" evidence="12">
    <location>
        <begin position="2146"/>
        <end position="2158"/>
    </location>
</feature>
<dbReference type="FunFam" id="2.10.25.10:FF:000069">
    <property type="entry name" value="Laminin subunit alpha 1"/>
    <property type="match status" value="1"/>
</dbReference>
<feature type="domain" description="Laminin EGF-like" evidence="15">
    <location>
        <begin position="1999"/>
        <end position="2051"/>
    </location>
</feature>
<dbReference type="GO" id="GO:0007155">
    <property type="term" value="P:cell adhesion"/>
    <property type="evidence" value="ECO:0007669"/>
    <property type="project" value="UniProtKB-KW"/>
</dbReference>
<feature type="disulfide bond" evidence="12">
    <location>
        <begin position="568"/>
        <end position="580"/>
    </location>
</feature>
<dbReference type="FunFam" id="2.10.25.10:FF:000090">
    <property type="entry name" value="laminin subunit alpha"/>
    <property type="match status" value="1"/>
</dbReference>
<dbReference type="FunFam" id="2.10.25.10:FF:000135">
    <property type="entry name" value="Laminin subunit beta 4"/>
    <property type="match status" value="1"/>
</dbReference>
<dbReference type="FunFam" id="2.10.25.10:FF:000209">
    <property type="entry name" value="Laminin subunit alpha 5"/>
    <property type="match status" value="2"/>
</dbReference>
<dbReference type="GO" id="GO:0009887">
    <property type="term" value="P:animal organ morphogenesis"/>
    <property type="evidence" value="ECO:0007669"/>
    <property type="project" value="TreeGrafter"/>
</dbReference>
<evidence type="ECO:0000313" key="18">
    <source>
        <dbReference type="EMBL" id="KRY22129.1"/>
    </source>
</evidence>
<feature type="domain" description="Laminin EGF-like" evidence="15">
    <location>
        <begin position="521"/>
        <end position="567"/>
    </location>
</feature>
<evidence type="ECO:0000256" key="12">
    <source>
        <dbReference type="PROSITE-ProRule" id="PRU00460"/>
    </source>
</evidence>
<feature type="domain" description="Laminin G" evidence="14">
    <location>
        <begin position="3553"/>
        <end position="3755"/>
    </location>
</feature>
<dbReference type="PROSITE" id="PS51117">
    <property type="entry name" value="LAMININ_NTER"/>
    <property type="match status" value="1"/>
</dbReference>
<dbReference type="Pfam" id="PF00052">
    <property type="entry name" value="Laminin_B"/>
    <property type="match status" value="1"/>
</dbReference>
<dbReference type="FunFam" id="2.10.25.10:FF:000083">
    <property type="entry name" value="Laminin subunit alpha"/>
    <property type="match status" value="1"/>
</dbReference>
<dbReference type="PROSITE" id="PS50027">
    <property type="entry name" value="EGF_LAM_2"/>
    <property type="match status" value="15"/>
</dbReference>
<evidence type="ECO:0000313" key="19">
    <source>
        <dbReference type="Proteomes" id="UP000054783"/>
    </source>
</evidence>
<dbReference type="Gene3D" id="2.10.25.10">
    <property type="entry name" value="Laminin"/>
    <property type="match status" value="21"/>
</dbReference>
<keyword evidence="13" id="KW-0812">Transmembrane</keyword>
<dbReference type="SMART" id="SM00281">
    <property type="entry name" value="LamB"/>
    <property type="match status" value="1"/>
</dbReference>
<proteinExistence type="predicted"/>
<feature type="disulfide bond" evidence="12">
    <location>
        <begin position="1584"/>
        <end position="1593"/>
    </location>
</feature>
<feature type="domain" description="Laminin EGF-like" evidence="15">
    <location>
        <begin position="706"/>
        <end position="750"/>
    </location>
</feature>
<feature type="disulfide bond" evidence="12">
    <location>
        <begin position="1491"/>
        <end position="1500"/>
    </location>
</feature>
<dbReference type="InterPro" id="IPR000034">
    <property type="entry name" value="Laminin_IV"/>
</dbReference>
<keyword evidence="19" id="KW-1185">Reference proteome</keyword>
<feature type="transmembrane region" description="Helical" evidence="13">
    <location>
        <begin position="3746"/>
        <end position="3768"/>
    </location>
</feature>
<organism evidence="18 19">
    <name type="scientific">Trichinella patagoniensis</name>
    <dbReference type="NCBI Taxonomy" id="990121"/>
    <lineage>
        <taxon>Eukaryota</taxon>
        <taxon>Metazoa</taxon>
        <taxon>Ecdysozoa</taxon>
        <taxon>Nematoda</taxon>
        <taxon>Enoplea</taxon>
        <taxon>Dorylaimia</taxon>
        <taxon>Trichinellida</taxon>
        <taxon>Trichinellidae</taxon>
        <taxon>Trichinella</taxon>
    </lineage>
</organism>
<dbReference type="SUPFAM" id="SSF57196">
    <property type="entry name" value="EGF/Laminin"/>
    <property type="match status" value="18"/>
</dbReference>
<feature type="disulfide bond" evidence="12">
    <location>
        <begin position="2148"/>
        <end position="2165"/>
    </location>
</feature>
<keyword evidence="8" id="KW-0175">Coiled coil</keyword>
<feature type="disulfide bond" evidence="12">
    <location>
        <begin position="616"/>
        <end position="633"/>
    </location>
</feature>
<dbReference type="EMBL" id="JYDQ01000011">
    <property type="protein sequence ID" value="KRY22129.1"/>
    <property type="molecule type" value="Genomic_DNA"/>
</dbReference>
<feature type="disulfide bond" evidence="12">
    <location>
        <begin position="2035"/>
        <end position="2049"/>
    </location>
</feature>
<feature type="disulfide bond" evidence="12">
    <location>
        <begin position="614"/>
        <end position="626"/>
    </location>
</feature>
<evidence type="ECO:0000256" key="7">
    <source>
        <dbReference type="ARBA" id="ARBA00022889"/>
    </source>
</evidence>
<feature type="disulfide bond" evidence="12">
    <location>
        <begin position="681"/>
        <end position="690"/>
    </location>
</feature>
<keyword evidence="6" id="KW-0084">Basement membrane</keyword>
<keyword evidence="13" id="KW-0472">Membrane</keyword>